<evidence type="ECO:0000313" key="2">
    <source>
        <dbReference type="Proteomes" id="UP000640614"/>
    </source>
</evidence>
<name>A0ABR9TM41_9FLAO</name>
<dbReference type="Proteomes" id="UP000640614">
    <property type="component" value="Unassembled WGS sequence"/>
</dbReference>
<sequence length="77" mass="9037">MFSLTAKNKHKLKLYSMAESQDVKAFVEPLQMMVIFGISILHRNKNELTMRSIKSRDSLDYFCHTYTIGYPFICKNI</sequence>
<comment type="caution">
    <text evidence="1">The sequence shown here is derived from an EMBL/GenBank/DDBJ whole genome shotgun (WGS) entry which is preliminary data.</text>
</comment>
<protein>
    <submittedName>
        <fullName evidence="1">Uncharacterized protein</fullName>
    </submittedName>
</protein>
<reference evidence="1 2" key="1">
    <citation type="submission" date="2018-07" db="EMBL/GenBank/DDBJ databases">
        <title>Genome assembly of strain KB82.</title>
        <authorList>
            <person name="Kukolya J."/>
            <person name="Horvath B."/>
            <person name="Nagy I."/>
            <person name="Toth A."/>
        </authorList>
    </citation>
    <scope>NUCLEOTIDE SEQUENCE [LARGE SCALE GENOMIC DNA]</scope>
    <source>
        <strain evidence="1 2">Kb82</strain>
    </source>
</reference>
<evidence type="ECO:0000313" key="1">
    <source>
        <dbReference type="EMBL" id="MBE8726425.1"/>
    </source>
</evidence>
<proteinExistence type="predicted"/>
<accession>A0ABR9TM41</accession>
<gene>
    <name evidence="1" type="ORF">C4F50_15980</name>
</gene>
<dbReference type="EMBL" id="PRDM01000003">
    <property type="protein sequence ID" value="MBE8726425.1"/>
    <property type="molecule type" value="Genomic_DNA"/>
</dbReference>
<keyword evidence="2" id="KW-1185">Reference proteome</keyword>
<organism evidence="1 2">
    <name type="scientific">Flavobacterium hungaricum</name>
    <dbReference type="NCBI Taxonomy" id="2082725"/>
    <lineage>
        <taxon>Bacteria</taxon>
        <taxon>Pseudomonadati</taxon>
        <taxon>Bacteroidota</taxon>
        <taxon>Flavobacteriia</taxon>
        <taxon>Flavobacteriales</taxon>
        <taxon>Flavobacteriaceae</taxon>
        <taxon>Flavobacterium</taxon>
    </lineage>
</organism>